<keyword evidence="2" id="KW-0677">Repeat</keyword>
<dbReference type="EMBL" id="KQ971388">
    <property type="protein sequence ID" value="KYB24915.1"/>
    <property type="molecule type" value="Genomic_DNA"/>
</dbReference>
<dbReference type="Gene3D" id="2.130.10.10">
    <property type="entry name" value="YVTN repeat-like/Quinoprotein amine dehydrogenase"/>
    <property type="match status" value="1"/>
</dbReference>
<accession>A0A139WAG9</accession>
<reference evidence="4 5" key="2">
    <citation type="journal article" date="2010" name="Nucleic Acids Res.">
        <title>BeetleBase in 2010: revisions to provide comprehensive genomic information for Tribolium castaneum.</title>
        <authorList>
            <person name="Kim H.S."/>
            <person name="Murphy T."/>
            <person name="Xia J."/>
            <person name="Caragea D."/>
            <person name="Park Y."/>
            <person name="Beeman R.W."/>
            <person name="Lorenzen M.D."/>
            <person name="Butcher S."/>
            <person name="Manak J.R."/>
            <person name="Brown S.J."/>
        </authorList>
    </citation>
    <scope>NUCLEOTIDE SEQUENCE [LARGE SCALE GENOMIC DNA]</scope>
    <source>
        <strain evidence="4 5">Georgia GA2</strain>
    </source>
</reference>
<dbReference type="AlphaFoldDB" id="A0A139WAG9"/>
<evidence type="ECO:0000313" key="5">
    <source>
        <dbReference type="Proteomes" id="UP000007266"/>
    </source>
</evidence>
<evidence type="ECO:0000256" key="3">
    <source>
        <dbReference type="PROSITE-ProRule" id="PRU00221"/>
    </source>
</evidence>
<dbReference type="SMART" id="SM00320">
    <property type="entry name" value="WD40"/>
    <property type="match status" value="2"/>
</dbReference>
<feature type="repeat" description="WD" evidence="3">
    <location>
        <begin position="1"/>
        <end position="42"/>
    </location>
</feature>
<dbReference type="InterPro" id="IPR050505">
    <property type="entry name" value="WDR55/POC1"/>
</dbReference>
<protein>
    <submittedName>
        <fullName evidence="4">POC1 centriolar protein homolog-like Protein</fullName>
    </submittedName>
</protein>
<dbReference type="InterPro" id="IPR015943">
    <property type="entry name" value="WD40/YVTN_repeat-like_dom_sf"/>
</dbReference>
<sequence>MRAHLSPIRCRAFSPQGNQILTGSNDKSIKLWSVTRKQLLKSFVGHTSWVRSRQYAPDGQKIVSCADDQTVRCGCVVWCCRVCGFKPT</sequence>
<dbReference type="PANTHER" id="PTHR44019:SF8">
    <property type="entry name" value="POC1 CENTRIOLAR PROTEIN HOMOLOG"/>
    <property type="match status" value="1"/>
</dbReference>
<dbReference type="STRING" id="7070.A0A139WAG9"/>
<evidence type="ECO:0000256" key="2">
    <source>
        <dbReference type="ARBA" id="ARBA00022737"/>
    </source>
</evidence>
<dbReference type="InterPro" id="IPR036322">
    <property type="entry name" value="WD40_repeat_dom_sf"/>
</dbReference>
<name>A0A139WAG9_TRICA</name>
<dbReference type="SUPFAM" id="SSF50978">
    <property type="entry name" value="WD40 repeat-like"/>
    <property type="match status" value="1"/>
</dbReference>
<reference evidence="4 5" key="1">
    <citation type="journal article" date="2008" name="Nature">
        <title>The genome of the model beetle and pest Tribolium castaneum.</title>
        <authorList>
            <consortium name="Tribolium Genome Sequencing Consortium"/>
            <person name="Richards S."/>
            <person name="Gibbs R.A."/>
            <person name="Weinstock G.M."/>
            <person name="Brown S.J."/>
            <person name="Denell R."/>
            <person name="Beeman R.W."/>
            <person name="Gibbs R."/>
            <person name="Beeman R.W."/>
            <person name="Brown S.J."/>
            <person name="Bucher G."/>
            <person name="Friedrich M."/>
            <person name="Grimmelikhuijzen C.J."/>
            <person name="Klingler M."/>
            <person name="Lorenzen M."/>
            <person name="Richards S."/>
            <person name="Roth S."/>
            <person name="Schroder R."/>
            <person name="Tautz D."/>
            <person name="Zdobnov E.M."/>
            <person name="Muzny D."/>
            <person name="Gibbs R.A."/>
            <person name="Weinstock G.M."/>
            <person name="Attaway T."/>
            <person name="Bell S."/>
            <person name="Buhay C.J."/>
            <person name="Chandrabose M.N."/>
            <person name="Chavez D."/>
            <person name="Clerk-Blankenburg K.P."/>
            <person name="Cree A."/>
            <person name="Dao M."/>
            <person name="Davis C."/>
            <person name="Chacko J."/>
            <person name="Dinh H."/>
            <person name="Dugan-Rocha S."/>
            <person name="Fowler G."/>
            <person name="Garner T.T."/>
            <person name="Garnes J."/>
            <person name="Gnirke A."/>
            <person name="Hawes A."/>
            <person name="Hernandez J."/>
            <person name="Hines S."/>
            <person name="Holder M."/>
            <person name="Hume J."/>
            <person name="Jhangiani S.N."/>
            <person name="Joshi V."/>
            <person name="Khan Z.M."/>
            <person name="Jackson L."/>
            <person name="Kovar C."/>
            <person name="Kowis A."/>
            <person name="Lee S."/>
            <person name="Lewis L.R."/>
            <person name="Margolis J."/>
            <person name="Morgan M."/>
            <person name="Nazareth L.V."/>
            <person name="Nguyen N."/>
            <person name="Okwuonu G."/>
            <person name="Parker D."/>
            <person name="Richards S."/>
            <person name="Ruiz S.J."/>
            <person name="Santibanez J."/>
            <person name="Savard J."/>
            <person name="Scherer S.E."/>
            <person name="Schneider B."/>
            <person name="Sodergren E."/>
            <person name="Tautz D."/>
            <person name="Vattahil S."/>
            <person name="Villasana D."/>
            <person name="White C.S."/>
            <person name="Wright R."/>
            <person name="Park Y."/>
            <person name="Beeman R.W."/>
            <person name="Lord J."/>
            <person name="Oppert B."/>
            <person name="Lorenzen M."/>
            <person name="Brown S."/>
            <person name="Wang L."/>
            <person name="Savard J."/>
            <person name="Tautz D."/>
            <person name="Richards S."/>
            <person name="Weinstock G."/>
            <person name="Gibbs R.A."/>
            <person name="Liu Y."/>
            <person name="Worley K."/>
            <person name="Weinstock G."/>
            <person name="Elsik C.G."/>
            <person name="Reese J.T."/>
            <person name="Elhaik E."/>
            <person name="Landan G."/>
            <person name="Graur D."/>
            <person name="Arensburger P."/>
            <person name="Atkinson P."/>
            <person name="Beeman R.W."/>
            <person name="Beidler J."/>
            <person name="Brown S.J."/>
            <person name="Demuth J.P."/>
            <person name="Drury D.W."/>
            <person name="Du Y.Z."/>
            <person name="Fujiwara H."/>
            <person name="Lorenzen M."/>
            <person name="Maselli V."/>
            <person name="Osanai M."/>
            <person name="Park Y."/>
            <person name="Robertson H.M."/>
            <person name="Tu Z."/>
            <person name="Wang J.J."/>
            <person name="Wang S."/>
            <person name="Richards S."/>
            <person name="Song H."/>
            <person name="Zhang L."/>
            <person name="Sodergren E."/>
            <person name="Werner D."/>
            <person name="Stanke M."/>
            <person name="Morgenstern B."/>
            <person name="Solovyev V."/>
            <person name="Kosarev P."/>
            <person name="Brown G."/>
            <person name="Chen H.C."/>
            <person name="Ermolaeva O."/>
            <person name="Hlavina W."/>
            <person name="Kapustin Y."/>
            <person name="Kiryutin B."/>
            <person name="Kitts P."/>
            <person name="Maglott D."/>
            <person name="Pruitt K."/>
            <person name="Sapojnikov V."/>
            <person name="Souvorov A."/>
            <person name="Mackey A.J."/>
            <person name="Waterhouse R.M."/>
            <person name="Wyder S."/>
            <person name="Zdobnov E.M."/>
            <person name="Zdobnov E.M."/>
            <person name="Wyder S."/>
            <person name="Kriventseva E.V."/>
            <person name="Kadowaki T."/>
            <person name="Bork P."/>
            <person name="Aranda M."/>
            <person name="Bao R."/>
            <person name="Beermann A."/>
            <person name="Berns N."/>
            <person name="Bolognesi R."/>
            <person name="Bonneton F."/>
            <person name="Bopp D."/>
            <person name="Brown S.J."/>
            <person name="Bucher G."/>
            <person name="Butts T."/>
            <person name="Chaumot A."/>
            <person name="Denell R.E."/>
            <person name="Ferrier D.E."/>
            <person name="Friedrich M."/>
            <person name="Gordon C.M."/>
            <person name="Jindra M."/>
            <person name="Klingler M."/>
            <person name="Lan Q."/>
            <person name="Lattorff H.M."/>
            <person name="Laudet V."/>
            <person name="von Levetsow C."/>
            <person name="Liu Z."/>
            <person name="Lutz R."/>
            <person name="Lynch J.A."/>
            <person name="da Fonseca R.N."/>
            <person name="Posnien N."/>
            <person name="Reuter R."/>
            <person name="Roth S."/>
            <person name="Savard J."/>
            <person name="Schinko J.B."/>
            <person name="Schmitt C."/>
            <person name="Schoppmeier M."/>
            <person name="Schroder R."/>
            <person name="Shippy T.D."/>
            <person name="Simonnet F."/>
            <person name="Marques-Souza H."/>
            <person name="Tautz D."/>
            <person name="Tomoyasu Y."/>
            <person name="Trauner J."/>
            <person name="Van der Zee M."/>
            <person name="Vervoort M."/>
            <person name="Wittkopp N."/>
            <person name="Wimmer E.A."/>
            <person name="Yang X."/>
            <person name="Jones A.K."/>
            <person name="Sattelle D.B."/>
            <person name="Ebert P.R."/>
            <person name="Nelson D."/>
            <person name="Scott J.G."/>
            <person name="Beeman R.W."/>
            <person name="Muthukrishnan S."/>
            <person name="Kramer K.J."/>
            <person name="Arakane Y."/>
            <person name="Beeman R.W."/>
            <person name="Zhu Q."/>
            <person name="Hogenkamp D."/>
            <person name="Dixit R."/>
            <person name="Oppert B."/>
            <person name="Jiang H."/>
            <person name="Zou Z."/>
            <person name="Marshall J."/>
            <person name="Elpidina E."/>
            <person name="Vinokurov K."/>
            <person name="Oppert C."/>
            <person name="Zou Z."/>
            <person name="Evans J."/>
            <person name="Lu Z."/>
            <person name="Zhao P."/>
            <person name="Sumathipala N."/>
            <person name="Altincicek B."/>
            <person name="Vilcinskas A."/>
            <person name="Williams M."/>
            <person name="Hultmark D."/>
            <person name="Hetru C."/>
            <person name="Jiang H."/>
            <person name="Grimmelikhuijzen C.J."/>
            <person name="Hauser F."/>
            <person name="Cazzamali G."/>
            <person name="Williamson M."/>
            <person name="Park Y."/>
            <person name="Li B."/>
            <person name="Tanaka Y."/>
            <person name="Predel R."/>
            <person name="Neupert S."/>
            <person name="Schachtner J."/>
            <person name="Verleyen P."/>
            <person name="Raible F."/>
            <person name="Bork P."/>
            <person name="Friedrich M."/>
            <person name="Walden K.K."/>
            <person name="Robertson H.M."/>
            <person name="Angeli S."/>
            <person name="Foret S."/>
            <person name="Bucher G."/>
            <person name="Schuetz S."/>
            <person name="Maleszka R."/>
            <person name="Wimmer E.A."/>
            <person name="Beeman R.W."/>
            <person name="Lorenzen M."/>
            <person name="Tomoyasu Y."/>
            <person name="Miller S.C."/>
            <person name="Grossmann D."/>
            <person name="Bucher G."/>
        </authorList>
    </citation>
    <scope>NUCLEOTIDE SEQUENCE [LARGE SCALE GENOMIC DNA]</scope>
    <source>
        <strain evidence="4 5">Georgia GA2</strain>
    </source>
</reference>
<keyword evidence="5" id="KW-1185">Reference proteome</keyword>
<dbReference type="Pfam" id="PF00400">
    <property type="entry name" value="WD40"/>
    <property type="match status" value="2"/>
</dbReference>
<feature type="repeat" description="WD" evidence="3">
    <location>
        <begin position="43"/>
        <end position="72"/>
    </location>
</feature>
<evidence type="ECO:0000313" key="4">
    <source>
        <dbReference type="EMBL" id="KYB24915.1"/>
    </source>
</evidence>
<dbReference type="InterPro" id="IPR001680">
    <property type="entry name" value="WD40_rpt"/>
</dbReference>
<dbReference type="PANTHER" id="PTHR44019">
    <property type="entry name" value="WD REPEAT-CONTAINING PROTEIN 55"/>
    <property type="match status" value="1"/>
</dbReference>
<keyword evidence="1 3" id="KW-0853">WD repeat</keyword>
<dbReference type="InParanoid" id="A0A139WAG9"/>
<dbReference type="OMA" id="WCCRVCG"/>
<dbReference type="Proteomes" id="UP000007266">
    <property type="component" value="Unassembled WGS sequence"/>
</dbReference>
<organism evidence="4 5">
    <name type="scientific">Tribolium castaneum</name>
    <name type="common">Red flour beetle</name>
    <dbReference type="NCBI Taxonomy" id="7070"/>
    <lineage>
        <taxon>Eukaryota</taxon>
        <taxon>Metazoa</taxon>
        <taxon>Ecdysozoa</taxon>
        <taxon>Arthropoda</taxon>
        <taxon>Hexapoda</taxon>
        <taxon>Insecta</taxon>
        <taxon>Pterygota</taxon>
        <taxon>Neoptera</taxon>
        <taxon>Endopterygota</taxon>
        <taxon>Coleoptera</taxon>
        <taxon>Polyphaga</taxon>
        <taxon>Cucujiformia</taxon>
        <taxon>Tenebrionidae</taxon>
        <taxon>Tenebrionidae incertae sedis</taxon>
        <taxon>Tribolium</taxon>
    </lineage>
</organism>
<gene>
    <name evidence="4" type="primary">AUGUSTUS-3.0.2_31610</name>
    <name evidence="4" type="ORF">TcasGA2_TC031610</name>
</gene>
<proteinExistence type="predicted"/>
<dbReference type="PROSITE" id="PS50294">
    <property type="entry name" value="WD_REPEATS_REGION"/>
    <property type="match status" value="1"/>
</dbReference>
<evidence type="ECO:0000256" key="1">
    <source>
        <dbReference type="ARBA" id="ARBA00022574"/>
    </source>
</evidence>
<dbReference type="PROSITE" id="PS50082">
    <property type="entry name" value="WD_REPEATS_2"/>
    <property type="match status" value="2"/>
</dbReference>